<dbReference type="InterPro" id="IPR009003">
    <property type="entry name" value="Peptidase_S1_PA"/>
</dbReference>
<dbReference type="InterPro" id="IPR051201">
    <property type="entry name" value="Chloro_Bact_Ser_Proteases"/>
</dbReference>
<dbReference type="RefSeq" id="WP_178934590.1">
    <property type="nucleotide sequence ID" value="NZ_JACBAZ010000012.1"/>
</dbReference>
<dbReference type="SUPFAM" id="SSF50494">
    <property type="entry name" value="Trypsin-like serine proteases"/>
    <property type="match status" value="1"/>
</dbReference>
<dbReference type="Gene3D" id="2.30.42.10">
    <property type="match status" value="2"/>
</dbReference>
<dbReference type="SUPFAM" id="SSF50156">
    <property type="entry name" value="PDZ domain-like"/>
    <property type="match status" value="2"/>
</dbReference>
<evidence type="ECO:0000256" key="1">
    <source>
        <dbReference type="ARBA" id="ARBA00022670"/>
    </source>
</evidence>
<protein>
    <submittedName>
        <fullName evidence="4">Trypsin-like peptidase domain-containing protein</fullName>
    </submittedName>
</protein>
<dbReference type="PANTHER" id="PTHR43343:SF3">
    <property type="entry name" value="PROTEASE DO-LIKE 8, CHLOROPLASTIC"/>
    <property type="match status" value="1"/>
</dbReference>
<dbReference type="PANTHER" id="PTHR43343">
    <property type="entry name" value="PEPTIDASE S12"/>
    <property type="match status" value="1"/>
</dbReference>
<dbReference type="GO" id="GO:0006508">
    <property type="term" value="P:proteolysis"/>
    <property type="evidence" value="ECO:0007669"/>
    <property type="project" value="UniProtKB-KW"/>
</dbReference>
<dbReference type="Pfam" id="PF13365">
    <property type="entry name" value="Trypsin_2"/>
    <property type="match status" value="1"/>
</dbReference>
<accession>A0A851GR62</accession>
<dbReference type="AlphaFoldDB" id="A0A851GR62"/>
<dbReference type="InterPro" id="IPR036034">
    <property type="entry name" value="PDZ_sf"/>
</dbReference>
<evidence type="ECO:0000256" key="2">
    <source>
        <dbReference type="ARBA" id="ARBA00022801"/>
    </source>
</evidence>
<keyword evidence="1" id="KW-0645">Protease</keyword>
<feature type="domain" description="PDZ" evidence="3">
    <location>
        <begin position="390"/>
        <end position="500"/>
    </location>
</feature>
<sequence length="501" mass="54742">MHQSFSRFLILLAVFFAAFLGVILVRKAKNGDDLFHFLKNNDPVTASPNGDYTLRRDPAVDLNDVRVLAAINAESAALVRSVMPSVVSIDTAGVRHERRRDFWGRTWVQPRTVQGQGSGVIVSKEGHVLTNHHVITGNPRIRLTMHDGSVHSAKIIGSDPTVDIAVLKIESPGPFKALKFGNSEKTEVGNVVFAIGSPFGLGETVTDGRISAKKRSFSDSQVDLLQTSAAINPGNSGGPLVNIQGEIIGINSRIYSTDRKNPGFQGISFAVPSNAALVTMRHILARGRPVRGFLGMALENVDRSARKELKYDQPGGVRVMGVAPDAPALKAGIKKNDIITHFNKDTVGNTRELIRFIQQSKVGTEVTLMVWRDNAQESITATIGDAEKFNQQLLQNEGGNGIQKIDTKAILNAIGLIVRNPNSREQEQGIRGVFIEQILPESQLKGKLLTGDLIRAVNGRQVTDKNDFFQRLVVSLSVQNTELFIQRGKNSIRLTLSPMKQ</sequence>
<dbReference type="InterPro" id="IPR001940">
    <property type="entry name" value="Peptidase_S1C"/>
</dbReference>
<reference evidence="4 5" key="1">
    <citation type="submission" date="2020-07" db="EMBL/GenBank/DDBJ databases">
        <title>Roseicoccus Jingziensis gen. nov., sp. nov., isolated from coastal seawater.</title>
        <authorList>
            <person name="Feng X."/>
        </authorList>
    </citation>
    <scope>NUCLEOTIDE SEQUENCE [LARGE SCALE GENOMIC DNA]</scope>
    <source>
        <strain evidence="4 5">N1E253</strain>
    </source>
</reference>
<evidence type="ECO:0000259" key="3">
    <source>
        <dbReference type="PROSITE" id="PS50106"/>
    </source>
</evidence>
<dbReference type="CDD" id="cd06779">
    <property type="entry name" value="cpPDZ_Deg_HtrA-like"/>
    <property type="match status" value="1"/>
</dbReference>
<keyword evidence="5" id="KW-1185">Reference proteome</keyword>
<comment type="caution">
    <text evidence="4">The sequence shown here is derived from an EMBL/GenBank/DDBJ whole genome shotgun (WGS) entry which is preliminary data.</text>
</comment>
<dbReference type="Proteomes" id="UP000557872">
    <property type="component" value="Unassembled WGS sequence"/>
</dbReference>
<dbReference type="SMART" id="SM00228">
    <property type="entry name" value="PDZ"/>
    <property type="match status" value="2"/>
</dbReference>
<gene>
    <name evidence="4" type="ORF">HW115_17805</name>
</gene>
<dbReference type="Gene3D" id="2.40.10.120">
    <property type="match status" value="1"/>
</dbReference>
<evidence type="ECO:0000313" key="4">
    <source>
        <dbReference type="EMBL" id="NWK57477.1"/>
    </source>
</evidence>
<name>A0A851GR62_9BACT</name>
<dbReference type="InterPro" id="IPR001478">
    <property type="entry name" value="PDZ"/>
</dbReference>
<evidence type="ECO:0000313" key="5">
    <source>
        <dbReference type="Proteomes" id="UP000557872"/>
    </source>
</evidence>
<organism evidence="4 5">
    <name type="scientific">Oceaniferula marina</name>
    <dbReference type="NCBI Taxonomy" id="2748318"/>
    <lineage>
        <taxon>Bacteria</taxon>
        <taxon>Pseudomonadati</taxon>
        <taxon>Verrucomicrobiota</taxon>
        <taxon>Verrucomicrobiia</taxon>
        <taxon>Verrucomicrobiales</taxon>
        <taxon>Verrucomicrobiaceae</taxon>
        <taxon>Oceaniferula</taxon>
    </lineage>
</organism>
<dbReference type="Pfam" id="PF13180">
    <property type="entry name" value="PDZ_2"/>
    <property type="match status" value="1"/>
</dbReference>
<proteinExistence type="predicted"/>
<dbReference type="GO" id="GO:0004252">
    <property type="term" value="F:serine-type endopeptidase activity"/>
    <property type="evidence" value="ECO:0007669"/>
    <property type="project" value="InterPro"/>
</dbReference>
<keyword evidence="2" id="KW-0378">Hydrolase</keyword>
<dbReference type="EMBL" id="JACBAZ010000012">
    <property type="protein sequence ID" value="NWK57477.1"/>
    <property type="molecule type" value="Genomic_DNA"/>
</dbReference>
<dbReference type="PRINTS" id="PR00834">
    <property type="entry name" value="PROTEASES2C"/>
</dbReference>
<dbReference type="PROSITE" id="PS50106">
    <property type="entry name" value="PDZ"/>
    <property type="match status" value="1"/>
</dbReference>